<dbReference type="AlphaFoldDB" id="F9LV81"/>
<reference evidence="1 2" key="1">
    <citation type="submission" date="2011-05" db="EMBL/GenBank/DDBJ databases">
        <authorList>
            <person name="Durkin A.S."/>
            <person name="Radune D."/>
            <person name="Hostetler J."/>
            <person name="Torralba M."/>
            <person name="Gillis M."/>
            <person name="Methe B."/>
            <person name="Sutton G."/>
            <person name="Nelson K.E."/>
        </authorList>
    </citation>
    <scope>NUCLEOTIDE SEQUENCE [LARGE SCALE GENOMIC DNA]</scope>
    <source>
        <strain evidence="1 2">SK95</strain>
    </source>
</reference>
<accession>F9LV81</accession>
<name>F9LV81_STROR</name>
<comment type="caution">
    <text evidence="1">The sequence shown here is derived from an EMBL/GenBank/DDBJ whole genome shotgun (WGS) entry which is preliminary data.</text>
</comment>
<dbReference type="EMBL" id="AFUB01000011">
    <property type="protein sequence ID" value="EGU69483.1"/>
    <property type="molecule type" value="Genomic_DNA"/>
</dbReference>
<gene>
    <name evidence="1" type="ORF">HMPREF9965_1113</name>
</gene>
<dbReference type="Proteomes" id="UP000003858">
    <property type="component" value="Unassembled WGS sequence"/>
</dbReference>
<organism evidence="1 2">
    <name type="scientific">Streptococcus mitis bv. 2 str. SK95</name>
    <dbReference type="NCBI Taxonomy" id="1000588"/>
    <lineage>
        <taxon>Bacteria</taxon>
        <taxon>Bacillati</taxon>
        <taxon>Bacillota</taxon>
        <taxon>Bacilli</taxon>
        <taxon>Lactobacillales</taxon>
        <taxon>Streptococcaceae</taxon>
        <taxon>Streptococcus</taxon>
    </lineage>
</organism>
<evidence type="ECO:0000313" key="1">
    <source>
        <dbReference type="EMBL" id="EGU69483.1"/>
    </source>
</evidence>
<evidence type="ECO:0000313" key="2">
    <source>
        <dbReference type="Proteomes" id="UP000003858"/>
    </source>
</evidence>
<protein>
    <submittedName>
        <fullName evidence="1">Uncharacterized protein</fullName>
    </submittedName>
</protein>
<sequence length="43" mass="5421">MENEEISFFFLWSLLSFADFLEIKWYNEWYGKRKIACQYAKFK</sequence>
<proteinExistence type="predicted"/>